<evidence type="ECO:0000313" key="2">
    <source>
        <dbReference type="Proteomes" id="UP000316360"/>
    </source>
</evidence>
<gene>
    <name evidence="1" type="ORF">E3J84_01090</name>
</gene>
<name>A0A523S4J8_UNCAE</name>
<accession>A0A523S4J8</accession>
<reference evidence="1 2" key="1">
    <citation type="submission" date="2019-03" db="EMBL/GenBank/DDBJ databases">
        <title>Metabolic potential of uncultured bacteria and archaea associated with petroleum seepage in deep-sea sediments.</title>
        <authorList>
            <person name="Dong X."/>
            <person name="Hubert C."/>
        </authorList>
    </citation>
    <scope>NUCLEOTIDE SEQUENCE [LARGE SCALE GENOMIC DNA]</scope>
    <source>
        <strain evidence="1">E44_bin7</strain>
    </source>
</reference>
<dbReference type="Proteomes" id="UP000316360">
    <property type="component" value="Unassembled WGS sequence"/>
</dbReference>
<dbReference type="AlphaFoldDB" id="A0A523S4J8"/>
<dbReference type="EMBL" id="SOKJ01000053">
    <property type="protein sequence ID" value="TET12749.1"/>
    <property type="molecule type" value="Genomic_DNA"/>
</dbReference>
<sequence>MICRGLLLKLQSDALIILPPRKFTPNNPFLNRKLPEVIKVDQSCIECNLKDIQPIKLRSIRKMKFEKLYNSLIHEHHYLGYAQPVGENFKYIAKAILQHLRNLHTIYGFLRLLQKMAK</sequence>
<protein>
    <submittedName>
        <fullName evidence="1">DUF4338 domain-containing protein</fullName>
    </submittedName>
</protein>
<organism evidence="1 2">
    <name type="scientific">Aerophobetes bacterium</name>
    <dbReference type="NCBI Taxonomy" id="2030807"/>
    <lineage>
        <taxon>Bacteria</taxon>
        <taxon>Candidatus Aerophobota</taxon>
    </lineage>
</organism>
<evidence type="ECO:0000313" key="1">
    <source>
        <dbReference type="EMBL" id="TET12749.1"/>
    </source>
</evidence>
<proteinExistence type="predicted"/>
<comment type="caution">
    <text evidence="1">The sequence shown here is derived from an EMBL/GenBank/DDBJ whole genome shotgun (WGS) entry which is preliminary data.</text>
</comment>